<name>A0ABX8QRE8_9ACTN</name>
<organism evidence="2 3">
    <name type="scientific">Actinomadura graeca</name>
    <dbReference type="NCBI Taxonomy" id="2750812"/>
    <lineage>
        <taxon>Bacteria</taxon>
        <taxon>Bacillati</taxon>
        <taxon>Actinomycetota</taxon>
        <taxon>Actinomycetes</taxon>
        <taxon>Streptosporangiales</taxon>
        <taxon>Thermomonosporaceae</taxon>
        <taxon>Actinomadura</taxon>
    </lineage>
</organism>
<accession>A0ABX8QRE8</accession>
<gene>
    <name evidence="2" type="ORF">AGRA3207_002141</name>
</gene>
<evidence type="ECO:0000313" key="3">
    <source>
        <dbReference type="Proteomes" id="UP001049518"/>
    </source>
</evidence>
<evidence type="ECO:0000259" key="1">
    <source>
        <dbReference type="Pfam" id="PF01909"/>
    </source>
</evidence>
<dbReference type="InterPro" id="IPR002934">
    <property type="entry name" value="Polymerase_NTP_transf_dom"/>
</dbReference>
<dbReference type="SUPFAM" id="SSF81301">
    <property type="entry name" value="Nucleotidyltransferase"/>
    <property type="match status" value="1"/>
</dbReference>
<dbReference type="Gene3D" id="3.30.460.10">
    <property type="entry name" value="Beta Polymerase, domain 2"/>
    <property type="match status" value="1"/>
</dbReference>
<keyword evidence="3" id="KW-1185">Reference proteome</keyword>
<sequence>MTRSVESAWLSSFLDAAAATGRVLGIAMGGSYGRGTADEFSDIDLFFLIDPDELTALFRKPPSFLTDLLPGRVTETYASLVPEFGLKYTVLGSTIGLCDLFFEDAGGFPTPLREGTEMVWDPDGRFSALNDALLAECRNPRTRNAHTTRMAVQLVSEYAGATKSVARGRAVQARYRISKIVNLLLGVHGSADDHWWYGHCVADDALRDPSALLAAGVHEAVAEMSLTKAHWMLGRLCIEAITVVEGLAAETREAMIAQLKTSAGHAEGR</sequence>
<dbReference type="Proteomes" id="UP001049518">
    <property type="component" value="Chromosome"/>
</dbReference>
<proteinExistence type="predicted"/>
<dbReference type="Pfam" id="PF01909">
    <property type="entry name" value="NTP_transf_2"/>
    <property type="match status" value="1"/>
</dbReference>
<dbReference type="RefSeq" id="WP_231334447.1">
    <property type="nucleotide sequence ID" value="NZ_CP059572.1"/>
</dbReference>
<feature type="domain" description="Polymerase nucleotidyl transferase" evidence="1">
    <location>
        <begin position="21"/>
        <end position="57"/>
    </location>
</feature>
<dbReference type="EMBL" id="CP059572">
    <property type="protein sequence ID" value="QXJ21302.1"/>
    <property type="molecule type" value="Genomic_DNA"/>
</dbReference>
<protein>
    <submittedName>
        <fullName evidence="2">Nucleotidyltransferase domain-containing protein</fullName>
    </submittedName>
</protein>
<dbReference type="InterPro" id="IPR043519">
    <property type="entry name" value="NT_sf"/>
</dbReference>
<reference evidence="2" key="1">
    <citation type="submission" date="2020-07" db="EMBL/GenBank/DDBJ databases">
        <authorList>
            <person name="Tarantini F.S."/>
            <person name="Hong K.W."/>
            <person name="Chan K.G."/>
        </authorList>
    </citation>
    <scope>NUCLEOTIDE SEQUENCE</scope>
    <source>
        <strain evidence="2">32-07</strain>
    </source>
</reference>
<dbReference type="CDD" id="cd05403">
    <property type="entry name" value="NT_KNTase_like"/>
    <property type="match status" value="1"/>
</dbReference>
<evidence type="ECO:0000313" key="2">
    <source>
        <dbReference type="EMBL" id="QXJ21302.1"/>
    </source>
</evidence>